<gene>
    <name evidence="1" type="ORF">JMJ56_30290</name>
</gene>
<protein>
    <submittedName>
        <fullName evidence="1">Uncharacterized protein</fullName>
    </submittedName>
</protein>
<accession>A0ABS1UE99</accession>
<name>A0ABS1UE99_9PROT</name>
<proteinExistence type="predicted"/>
<evidence type="ECO:0000313" key="1">
    <source>
        <dbReference type="EMBL" id="MBL6082269.1"/>
    </source>
</evidence>
<keyword evidence="2" id="KW-1185">Reference proteome</keyword>
<dbReference type="Proteomes" id="UP000660885">
    <property type="component" value="Unassembled WGS sequence"/>
</dbReference>
<dbReference type="RefSeq" id="WP_202835480.1">
    <property type="nucleotide sequence ID" value="NZ_JAETWB010000056.1"/>
</dbReference>
<dbReference type="EMBL" id="JAETWB010000056">
    <property type="protein sequence ID" value="MBL6082269.1"/>
    <property type="molecule type" value="Genomic_DNA"/>
</dbReference>
<organism evidence="1 2">
    <name type="scientific">Belnapia arida</name>
    <dbReference type="NCBI Taxonomy" id="2804533"/>
    <lineage>
        <taxon>Bacteria</taxon>
        <taxon>Pseudomonadati</taxon>
        <taxon>Pseudomonadota</taxon>
        <taxon>Alphaproteobacteria</taxon>
        <taxon>Acetobacterales</taxon>
        <taxon>Roseomonadaceae</taxon>
        <taxon>Belnapia</taxon>
    </lineage>
</organism>
<sequence length="105" mass="11362">MTLTEIGRRITLLTTGTATLRHDHCTRSIGGSLSRPEQAAVVGPLCGLSYVYRGVMVECQSGDHVCRLVMPDYPLHDRGFGAISTMTSLIEICSMSADCQLQSLC</sequence>
<reference evidence="1 2" key="1">
    <citation type="submission" date="2021-01" db="EMBL/GenBank/DDBJ databases">
        <title>Belnapia mucosa sp. nov. and Belnapia arida sp. nov., isolated from the Tabernas Desert (Almeria, Spain).</title>
        <authorList>
            <person name="Molina-Menor E."/>
            <person name="Vidal-Verdu A."/>
            <person name="Calonge A."/>
            <person name="Satari L."/>
            <person name="Pereto J."/>
            <person name="Porcar M."/>
        </authorList>
    </citation>
    <scope>NUCLEOTIDE SEQUENCE [LARGE SCALE GENOMIC DNA]</scope>
    <source>
        <strain evidence="1 2">T18</strain>
    </source>
</reference>
<evidence type="ECO:0000313" key="2">
    <source>
        <dbReference type="Proteomes" id="UP000660885"/>
    </source>
</evidence>
<comment type="caution">
    <text evidence="1">The sequence shown here is derived from an EMBL/GenBank/DDBJ whole genome shotgun (WGS) entry which is preliminary data.</text>
</comment>